<keyword evidence="2" id="KW-1185">Reference proteome</keyword>
<reference evidence="1" key="1">
    <citation type="submission" date="2020-12" db="EMBL/GenBank/DDBJ databases">
        <title>Metabolic potential, ecology and presence of endohyphal bacteria is reflected in genomic diversity of Mucoromycotina.</title>
        <authorList>
            <person name="Muszewska A."/>
            <person name="Okrasinska A."/>
            <person name="Steczkiewicz K."/>
            <person name="Drgas O."/>
            <person name="Orlowska M."/>
            <person name="Perlinska-Lenart U."/>
            <person name="Aleksandrzak-Piekarczyk T."/>
            <person name="Szatraj K."/>
            <person name="Zielenkiewicz U."/>
            <person name="Pilsyk S."/>
            <person name="Malc E."/>
            <person name="Mieczkowski P."/>
            <person name="Kruszewska J.S."/>
            <person name="Biernat P."/>
            <person name="Pawlowska J."/>
        </authorList>
    </citation>
    <scope>NUCLEOTIDE SEQUENCE</scope>
    <source>
        <strain evidence="1">CBS 226.32</strain>
    </source>
</reference>
<comment type="caution">
    <text evidence="1">The sequence shown here is derived from an EMBL/GenBank/DDBJ whole genome shotgun (WGS) entry which is preliminary data.</text>
</comment>
<dbReference type="OrthoDB" id="2279696at2759"/>
<accession>A0A8H7QRJ9</accession>
<protein>
    <submittedName>
        <fullName evidence="1">Uncharacterized protein</fullName>
    </submittedName>
</protein>
<dbReference type="EMBL" id="JAEPRC010000449">
    <property type="protein sequence ID" value="KAG2196975.1"/>
    <property type="molecule type" value="Genomic_DNA"/>
</dbReference>
<proteinExistence type="predicted"/>
<name>A0A8H7QRJ9_9FUNG</name>
<dbReference type="AlphaFoldDB" id="A0A8H7QRJ9"/>
<evidence type="ECO:0000313" key="1">
    <source>
        <dbReference type="EMBL" id="KAG2196975.1"/>
    </source>
</evidence>
<gene>
    <name evidence="1" type="ORF">INT46_004120</name>
</gene>
<sequence length="940" mass="110164">MNNEYDYSVYTTLCSIYICPVGKEIVVKRVNNRTSQASHRYLPFNYQEVKTEWVYYGSGLRTNSSYNLQKIPSDFYYSKEDGEIIYGSLMMLHYKQYPTSKVFTYVSDFLQDLYRLYQDSCKMKPQTKDDKALYLAIAKFLTKIYSTKLAKEQDQSTMQYAFILPSREYTEKKFVETFLRPFLKNTPWIKTNDSKSKTLFYNRVESTVYHLNAIKLWVNLKKEKKHILFNIKKVFNENKLLLTLDIIRFVYDPDLVAASGRSLTALGENTIFSPKFLCPTAIFEIPIPSSIEKMNSLARFLFNKVFVNSKDDKYHALLDDYNIDNCSQSTIHSLIHSIITSNFRNEPECYIQVQHFQDQYIFDHSLSDENKKRLSSITYNEVFKLFNDLDMSVVKEKIRSHLLEFSDEESYHGIFINIEDLNRSITEKIKHYRSNNYEFANEHCYLFYSLIVQQAIYNLFKRLERIDKRGLSFPHSKIQYTEGCAYKILKMVQLSNRLQRPFVVKTVFEDEANDTLNNKLPKHNKKHVVIEQIQPYGYYVEADINCNNVIKMYLNQVVETTSDDDKAERSTLPIMNISIRITDIYNFICESIWNEINAQSTIKQHREKFHEVVPSDIASYKKFKLDLTYPMMESSSVEISDLDEIIYEYSGNPNRVSSITHRFVMDIGITPYVKSIASTLTSSLQSDAVFGRYKVSCLITTGEFLYQWLKRRNSTYGNFIWKQLKTEIISILYIKQIKTYLIMEKCIVFEDELLGYKPLKLEKYQQIFSQNYYLVISNYGKSGMQVYQDKGDRYDKILCEKPDEYVAWKIPTSSLVDDGDFICELQEKIYIIVNPNENEEISFTILCEVLKALSDREAEDTQIVMSSPLHVALIEDLSTFQTSLDTAKKQITFPLEIKIAPCSYLAAIDLKMRMGIDASSDFPVEYAHIAYPERLTLRRL</sequence>
<dbReference type="Proteomes" id="UP000650833">
    <property type="component" value="Unassembled WGS sequence"/>
</dbReference>
<organism evidence="1 2">
    <name type="scientific">Mucor plumbeus</name>
    <dbReference type="NCBI Taxonomy" id="97098"/>
    <lineage>
        <taxon>Eukaryota</taxon>
        <taxon>Fungi</taxon>
        <taxon>Fungi incertae sedis</taxon>
        <taxon>Mucoromycota</taxon>
        <taxon>Mucoromycotina</taxon>
        <taxon>Mucoromycetes</taxon>
        <taxon>Mucorales</taxon>
        <taxon>Mucorineae</taxon>
        <taxon>Mucoraceae</taxon>
        <taxon>Mucor</taxon>
    </lineage>
</organism>
<evidence type="ECO:0000313" key="2">
    <source>
        <dbReference type="Proteomes" id="UP000650833"/>
    </source>
</evidence>